<feature type="transmembrane region" description="Helical" evidence="1">
    <location>
        <begin position="339"/>
        <end position="358"/>
    </location>
</feature>
<gene>
    <name evidence="2" type="ORF">EDD53_1228</name>
</gene>
<dbReference type="AlphaFoldDB" id="A0A3N4UTQ6"/>
<evidence type="ECO:0000313" key="2">
    <source>
        <dbReference type="EMBL" id="RPE72085.1"/>
    </source>
</evidence>
<dbReference type="OrthoDB" id="3182597at2"/>
<protein>
    <recommendedName>
        <fullName evidence="4">Primosomal protein N' (Replication factor Y)-superfamily II helicase</fullName>
    </recommendedName>
</protein>
<sequence>MTEEHEFPCATCGADMHFDPEGHQLLCSHCGAVQDLDTSQFKPLRERPFTTSDPDLWAQDDRDIEIKQVAHCSSCSAQIDFSDTAHAKQCPYCASPIVTDTGAKRSHKPDGVLPFAVKETQARDALGDWLGSRWFAPNGMADFARKGRSMAGIYMPYWTYDAQTASQYSGRRGDHYYVTKRVVVNGETRTRRVRKTKWRRVSGHVSRFFDDVLVPASTALPQKHLSGLEPWDLPAIRPYSPDYLAGFNAESYTVNRQDGFDVAQDKMQKVIERDVCFDIGGDRQQIEDLKTQVSQVTFKHVLLPVWSAAYKYRGETFRVLINGQTGRVTGQRPYSRAKVFFAALAALILLGIVALFLYQSEFANAY</sequence>
<keyword evidence="1" id="KW-1133">Transmembrane helix</keyword>
<dbReference type="RefSeq" id="WP_123792236.1">
    <property type="nucleotide sequence ID" value="NZ_RKQK01000001.1"/>
</dbReference>
<dbReference type="EMBL" id="RKQK01000001">
    <property type="protein sequence ID" value="RPE72085.1"/>
    <property type="molecule type" value="Genomic_DNA"/>
</dbReference>
<proteinExistence type="predicted"/>
<dbReference type="Proteomes" id="UP000269689">
    <property type="component" value="Unassembled WGS sequence"/>
</dbReference>
<name>A0A3N4UTQ6_9RHOB</name>
<dbReference type="PANTHER" id="PTHR37826:SF3">
    <property type="entry name" value="J DOMAIN-CONTAINING PROTEIN"/>
    <property type="match status" value="1"/>
</dbReference>
<accession>A0A3N4UTQ6</accession>
<keyword evidence="1" id="KW-0472">Membrane</keyword>
<evidence type="ECO:0008006" key="4">
    <source>
        <dbReference type="Google" id="ProtNLM"/>
    </source>
</evidence>
<dbReference type="PANTHER" id="PTHR37826">
    <property type="entry name" value="FLOTILLIN BAND_7_5 DOMAIN PROTEIN"/>
    <property type="match status" value="1"/>
</dbReference>
<organism evidence="2 3">
    <name type="scientific">Pacificibacter maritimus</name>
    <dbReference type="NCBI Taxonomy" id="762213"/>
    <lineage>
        <taxon>Bacteria</taxon>
        <taxon>Pseudomonadati</taxon>
        <taxon>Pseudomonadota</taxon>
        <taxon>Alphaproteobacteria</taxon>
        <taxon>Rhodobacterales</taxon>
        <taxon>Roseobacteraceae</taxon>
        <taxon>Pacificibacter</taxon>
    </lineage>
</organism>
<keyword evidence="3" id="KW-1185">Reference proteome</keyword>
<evidence type="ECO:0000313" key="3">
    <source>
        <dbReference type="Proteomes" id="UP000269689"/>
    </source>
</evidence>
<reference evidence="2 3" key="1">
    <citation type="submission" date="2018-11" db="EMBL/GenBank/DDBJ databases">
        <title>Genomic Encyclopedia of Type Strains, Phase IV (KMG-IV): sequencing the most valuable type-strain genomes for metagenomic binning, comparative biology and taxonomic classification.</title>
        <authorList>
            <person name="Goeker M."/>
        </authorList>
    </citation>
    <scope>NUCLEOTIDE SEQUENCE [LARGE SCALE GENOMIC DNA]</scope>
    <source>
        <strain evidence="2 3">DSM 104731</strain>
    </source>
</reference>
<evidence type="ECO:0000256" key="1">
    <source>
        <dbReference type="SAM" id="Phobius"/>
    </source>
</evidence>
<keyword evidence="1" id="KW-0812">Transmembrane</keyword>
<comment type="caution">
    <text evidence="2">The sequence shown here is derived from an EMBL/GenBank/DDBJ whole genome shotgun (WGS) entry which is preliminary data.</text>
</comment>